<dbReference type="KEGG" id="btur:DB313_06165"/>
<proteinExistence type="predicted"/>
<evidence type="ECO:0000313" key="2">
    <source>
        <dbReference type="EMBL" id="AYE37083.1"/>
    </source>
</evidence>
<dbReference type="Proteomes" id="UP000275571">
    <property type="component" value="Plasmid lp35"/>
</dbReference>
<accession>A0A386PP98</accession>
<dbReference type="RefSeq" id="WP_120104933.1">
    <property type="nucleotide sequence ID" value="NZ_CP028889.1"/>
</dbReference>
<protein>
    <submittedName>
        <fullName evidence="1">Uncharacterized protein</fullName>
    </submittedName>
</protein>
<dbReference type="OrthoDB" id="350563at2"/>
<geneLocation type="plasmid" evidence="1 3">
    <name>lp35</name>
</geneLocation>
<keyword evidence="1" id="KW-0614">Plasmid</keyword>
<reference evidence="1 3" key="1">
    <citation type="journal article" date="2018" name="Infect. Genet. Evol.">
        <title>Genome-wide analysis of Borrelia turcica and 'Candidatus Borrelia tachyglossi' shows relapsing fever-like genomes with unique genomic links to Lyme disease Borrelia.</title>
        <authorList>
            <person name="Gofton A.W."/>
            <person name="Margos G."/>
            <person name="Fingerle V."/>
            <person name="Hepner S."/>
            <person name="Loh S.M."/>
            <person name="Ryan U."/>
            <person name="Irwin P."/>
            <person name="Oskam C.L."/>
        </authorList>
    </citation>
    <scope>NUCLEOTIDE SEQUENCE [LARGE SCALE GENOMIC DNA]</scope>
    <source>
        <strain evidence="1 3">IST7</strain>
        <plasmid evidence="2">lp34</plasmid>
        <plasmid evidence="1">lp35</plasmid>
    </source>
</reference>
<dbReference type="KEGG" id="btur:DB313_05790"/>
<geneLocation type="plasmid" evidence="2 3">
    <name>lp34</name>
</geneLocation>
<dbReference type="Proteomes" id="UP000275571">
    <property type="component" value="Plasmid lp34"/>
</dbReference>
<dbReference type="EMBL" id="CP028889">
    <property type="protein sequence ID" value="AYE37012.1"/>
    <property type="molecule type" value="Genomic_DNA"/>
</dbReference>
<name>A0A386PP98_9SPIR</name>
<sequence length="264" mass="30243">MFNFLHLFTKKRKNITKKHSTDIISVNSSEFILLATALIQSGNIKHNLLGIIMSTGIPLAHLNDKIILKQKSNNTIIYKITNSKEFIRHTLIDPKLVVHSIRALYLKNPYPHYNAWELNRILKKVLRSNITTKTLEKIYSLILSQSTSLAQKNASVNNIQLVRKPVIESFAKIILHINSFTPLRINKANLAFYKASNSLVKHTIALLIEDFFSANNLATHKNTLHNLNAFLKVKLKEKGINFKSTYKHRKELLSSILSTQKSFF</sequence>
<evidence type="ECO:0000313" key="1">
    <source>
        <dbReference type="EMBL" id="AYE37012.1"/>
    </source>
</evidence>
<evidence type="ECO:0000313" key="3">
    <source>
        <dbReference type="Proteomes" id="UP000275571"/>
    </source>
</evidence>
<dbReference type="AlphaFoldDB" id="A0A386PP98"/>
<keyword evidence="3" id="KW-1185">Reference proteome</keyword>
<dbReference type="EMBL" id="CP028890">
    <property type="protein sequence ID" value="AYE37083.1"/>
    <property type="molecule type" value="Genomic_DNA"/>
</dbReference>
<organism evidence="1 3">
    <name type="scientific">Borrelia turcica IST7</name>
    <dbReference type="NCBI Taxonomy" id="1104446"/>
    <lineage>
        <taxon>Bacteria</taxon>
        <taxon>Pseudomonadati</taxon>
        <taxon>Spirochaetota</taxon>
        <taxon>Spirochaetia</taxon>
        <taxon>Spirochaetales</taxon>
        <taxon>Borreliaceae</taxon>
        <taxon>Borrelia</taxon>
    </lineage>
</organism>
<gene>
    <name evidence="1" type="ORF">DB313_05790</name>
    <name evidence="2" type="ORF">DB313_06165</name>
</gene>